<dbReference type="EMBL" id="BMOS01000023">
    <property type="protein sequence ID" value="GGN62497.1"/>
    <property type="molecule type" value="Genomic_DNA"/>
</dbReference>
<reference evidence="2" key="1">
    <citation type="journal article" date="2014" name="Int. J. Syst. Evol. Microbiol.">
        <title>Complete genome sequence of Corynebacterium casei LMG S-19264T (=DSM 44701T), isolated from a smear-ripened cheese.</title>
        <authorList>
            <consortium name="US DOE Joint Genome Institute (JGI-PGF)"/>
            <person name="Walter F."/>
            <person name="Albersmeier A."/>
            <person name="Kalinowski J."/>
            <person name="Ruckert C."/>
        </authorList>
    </citation>
    <scope>NUCLEOTIDE SEQUENCE</scope>
    <source>
        <strain evidence="2">JCM 17251</strain>
    </source>
</reference>
<gene>
    <name evidence="2" type="ORF">GCM10007971_28480</name>
</gene>
<keyword evidence="3" id="KW-1185">Reference proteome</keyword>
<reference evidence="2" key="2">
    <citation type="submission" date="2020-09" db="EMBL/GenBank/DDBJ databases">
        <authorList>
            <person name="Sun Q."/>
            <person name="Ohkuma M."/>
        </authorList>
    </citation>
    <scope>NUCLEOTIDE SEQUENCE</scope>
    <source>
        <strain evidence="2">JCM 17251</strain>
    </source>
</reference>
<feature type="transmembrane region" description="Helical" evidence="1">
    <location>
        <begin position="135"/>
        <end position="153"/>
    </location>
</feature>
<organism evidence="2 3">
    <name type="scientific">Oceanobacillus indicireducens</name>
    <dbReference type="NCBI Taxonomy" id="1004261"/>
    <lineage>
        <taxon>Bacteria</taxon>
        <taxon>Bacillati</taxon>
        <taxon>Bacillota</taxon>
        <taxon>Bacilli</taxon>
        <taxon>Bacillales</taxon>
        <taxon>Bacillaceae</taxon>
        <taxon>Oceanobacillus</taxon>
    </lineage>
</organism>
<feature type="transmembrane region" description="Helical" evidence="1">
    <location>
        <begin position="46"/>
        <end position="66"/>
    </location>
</feature>
<dbReference type="AlphaFoldDB" id="A0A917Y0K4"/>
<protein>
    <submittedName>
        <fullName evidence="2">Uncharacterized protein</fullName>
    </submittedName>
</protein>
<dbReference type="Proteomes" id="UP000624041">
    <property type="component" value="Unassembled WGS sequence"/>
</dbReference>
<feature type="transmembrane region" description="Helical" evidence="1">
    <location>
        <begin position="81"/>
        <end position="98"/>
    </location>
</feature>
<feature type="transmembrane region" description="Helical" evidence="1">
    <location>
        <begin position="110"/>
        <end position="129"/>
    </location>
</feature>
<keyword evidence="1" id="KW-0812">Transmembrane</keyword>
<name>A0A917Y0K4_9BACI</name>
<evidence type="ECO:0000313" key="2">
    <source>
        <dbReference type="EMBL" id="GGN62497.1"/>
    </source>
</evidence>
<feature type="transmembrane region" description="Helical" evidence="1">
    <location>
        <begin position="185"/>
        <end position="207"/>
    </location>
</feature>
<keyword evidence="1" id="KW-1133">Transmembrane helix</keyword>
<proteinExistence type="predicted"/>
<dbReference type="RefSeq" id="WP_188858418.1">
    <property type="nucleotide sequence ID" value="NZ_BMOS01000023.1"/>
</dbReference>
<feature type="transmembrane region" description="Helical" evidence="1">
    <location>
        <begin position="160"/>
        <end position="179"/>
    </location>
</feature>
<evidence type="ECO:0000313" key="3">
    <source>
        <dbReference type="Proteomes" id="UP000624041"/>
    </source>
</evidence>
<sequence>MALISKLIPIGVFALSFAGGILFFYITSDLSKNNKKIHIEQMVSELINVVIFIWIGKILTNLKLFIQDPLAVLAYPSDSQAFYLAILISGIILFINVKRGKINAVPFMKAFIPVILVASFLYEFIYLVWLQTGGTIGYFILISLLLILYYIVHDQLPDKLLFIMLLVVWSVGVFILYSIQPFVTVFGYIIAPWFVWLFFTINIVIILRKRDRRGRN</sequence>
<comment type="caution">
    <text evidence="2">The sequence shown here is derived from an EMBL/GenBank/DDBJ whole genome shotgun (WGS) entry which is preliminary data.</text>
</comment>
<accession>A0A917Y0K4</accession>
<keyword evidence="1" id="KW-0472">Membrane</keyword>
<evidence type="ECO:0000256" key="1">
    <source>
        <dbReference type="SAM" id="Phobius"/>
    </source>
</evidence>
<feature type="transmembrane region" description="Helical" evidence="1">
    <location>
        <begin position="6"/>
        <end position="26"/>
    </location>
</feature>